<proteinExistence type="predicted"/>
<feature type="compositionally biased region" description="Gly residues" evidence="1">
    <location>
        <begin position="103"/>
        <end position="116"/>
    </location>
</feature>
<evidence type="ECO:0000256" key="1">
    <source>
        <dbReference type="SAM" id="MobiDB-lite"/>
    </source>
</evidence>
<protein>
    <submittedName>
        <fullName evidence="2">Uncharacterized protein</fullName>
    </submittedName>
</protein>
<dbReference type="AlphaFoldDB" id="A0A644VEG5"/>
<sequence>MRQAHGDQILAPHHGRGIGRVGIRQVDCQRRQPLALEDRAFLPREGEGVGAEDAARPRVAGARHIGEDQMQVVFAAAGAQRMPVPGIGRRRDREVVRDRRAGMGAGEAGRQRGGAGDDVAARQRQHPHAFGQQRVGAGEQPEPAEGQIEDRPVIARRGP</sequence>
<dbReference type="EMBL" id="VSSQ01000287">
    <property type="protein sequence ID" value="MPL89759.1"/>
    <property type="molecule type" value="Genomic_DNA"/>
</dbReference>
<feature type="region of interest" description="Disordered" evidence="1">
    <location>
        <begin position="84"/>
        <end position="159"/>
    </location>
</feature>
<evidence type="ECO:0000313" key="2">
    <source>
        <dbReference type="EMBL" id="MPL89759.1"/>
    </source>
</evidence>
<comment type="caution">
    <text evidence="2">The sequence shown here is derived from an EMBL/GenBank/DDBJ whole genome shotgun (WGS) entry which is preliminary data.</text>
</comment>
<organism evidence="2">
    <name type="scientific">bioreactor metagenome</name>
    <dbReference type="NCBI Taxonomy" id="1076179"/>
    <lineage>
        <taxon>unclassified sequences</taxon>
        <taxon>metagenomes</taxon>
        <taxon>ecological metagenomes</taxon>
    </lineage>
</organism>
<reference evidence="2" key="1">
    <citation type="submission" date="2019-08" db="EMBL/GenBank/DDBJ databases">
        <authorList>
            <person name="Kucharzyk K."/>
            <person name="Murdoch R.W."/>
            <person name="Higgins S."/>
            <person name="Loffler F."/>
        </authorList>
    </citation>
    <scope>NUCLEOTIDE SEQUENCE</scope>
</reference>
<feature type="compositionally biased region" description="Basic and acidic residues" evidence="1">
    <location>
        <begin position="89"/>
        <end position="101"/>
    </location>
</feature>
<accession>A0A644VEG5</accession>
<gene>
    <name evidence="2" type="ORF">SDC9_35801</name>
</gene>
<name>A0A644VEG5_9ZZZZ</name>